<keyword evidence="8" id="KW-1185">Reference proteome</keyword>
<protein>
    <submittedName>
        <fullName evidence="7">Arabinose operon regulatory protein</fullName>
    </submittedName>
</protein>
<dbReference type="Pfam" id="PF02311">
    <property type="entry name" value="AraC_binding"/>
    <property type="match status" value="1"/>
</dbReference>
<evidence type="ECO:0000256" key="4">
    <source>
        <dbReference type="ARBA" id="ARBA00023159"/>
    </source>
</evidence>
<keyword evidence="2" id="KW-0805">Transcription regulation</keyword>
<dbReference type="InterPro" id="IPR014710">
    <property type="entry name" value="RmlC-like_jellyroll"/>
</dbReference>
<reference evidence="7 8" key="1">
    <citation type="submission" date="2015-07" db="EMBL/GenBank/DDBJ databases">
        <title>Draft genome sequence of the Amantichitinum ursilacus IGB-41, a new chitin-degrading bacterium.</title>
        <authorList>
            <person name="Kirstahler P."/>
            <person name="Guenther M."/>
            <person name="Grumaz C."/>
            <person name="Rupp S."/>
            <person name="Zibek S."/>
            <person name="Sohn K."/>
        </authorList>
    </citation>
    <scope>NUCLEOTIDE SEQUENCE [LARGE SCALE GENOMIC DNA]</scope>
    <source>
        <strain evidence="7 8">IGB-41</strain>
    </source>
</reference>
<dbReference type="Pfam" id="PF12833">
    <property type="entry name" value="HTH_18"/>
    <property type="match status" value="1"/>
</dbReference>
<evidence type="ECO:0000259" key="6">
    <source>
        <dbReference type="PROSITE" id="PS01124"/>
    </source>
</evidence>
<dbReference type="FunFam" id="1.10.10.60:FF:000132">
    <property type="entry name" value="AraC family transcriptional regulator"/>
    <property type="match status" value="1"/>
</dbReference>
<evidence type="ECO:0000256" key="1">
    <source>
        <dbReference type="ARBA" id="ARBA00022491"/>
    </source>
</evidence>
<dbReference type="PANTHER" id="PTHR11019">
    <property type="entry name" value="HTH-TYPE TRANSCRIPTIONAL REGULATOR NIMR"/>
    <property type="match status" value="1"/>
</dbReference>
<dbReference type="OrthoDB" id="8611599at2"/>
<dbReference type="AlphaFoldDB" id="A0A0N0GM83"/>
<keyword evidence="4" id="KW-0010">Activator</keyword>
<evidence type="ECO:0000313" key="8">
    <source>
        <dbReference type="Proteomes" id="UP000037939"/>
    </source>
</evidence>
<dbReference type="SUPFAM" id="SSF51182">
    <property type="entry name" value="RmlC-like cupins"/>
    <property type="match status" value="1"/>
</dbReference>
<evidence type="ECO:0000256" key="5">
    <source>
        <dbReference type="ARBA" id="ARBA00023163"/>
    </source>
</evidence>
<dbReference type="Gene3D" id="2.60.120.10">
    <property type="entry name" value="Jelly Rolls"/>
    <property type="match status" value="1"/>
</dbReference>
<dbReference type="PATRIC" id="fig|857265.3.peg.3395"/>
<feature type="domain" description="HTH araC/xylS-type" evidence="6">
    <location>
        <begin position="156"/>
        <end position="256"/>
    </location>
</feature>
<dbReference type="PROSITE" id="PS01124">
    <property type="entry name" value="HTH_ARAC_FAMILY_2"/>
    <property type="match status" value="1"/>
</dbReference>
<dbReference type="InterPro" id="IPR003313">
    <property type="entry name" value="AraC-bd"/>
</dbReference>
<evidence type="ECO:0000256" key="2">
    <source>
        <dbReference type="ARBA" id="ARBA00023015"/>
    </source>
</evidence>
<comment type="caution">
    <text evidence="7">The sequence shown here is derived from an EMBL/GenBank/DDBJ whole genome shotgun (WGS) entry which is preliminary data.</text>
</comment>
<dbReference type="EMBL" id="LAQT01000027">
    <property type="protein sequence ID" value="KPC50685.1"/>
    <property type="molecule type" value="Genomic_DNA"/>
</dbReference>
<dbReference type="PANTHER" id="PTHR11019:SF159">
    <property type="entry name" value="TRANSCRIPTIONAL REGULATOR-RELATED"/>
    <property type="match status" value="1"/>
</dbReference>
<keyword evidence="5" id="KW-0804">Transcription</keyword>
<dbReference type="GO" id="GO:0043565">
    <property type="term" value="F:sequence-specific DNA binding"/>
    <property type="evidence" value="ECO:0007669"/>
    <property type="project" value="InterPro"/>
</dbReference>
<organism evidence="7 8">
    <name type="scientific">Amantichitinum ursilacus</name>
    <dbReference type="NCBI Taxonomy" id="857265"/>
    <lineage>
        <taxon>Bacteria</taxon>
        <taxon>Pseudomonadati</taxon>
        <taxon>Pseudomonadota</taxon>
        <taxon>Betaproteobacteria</taxon>
        <taxon>Neisseriales</taxon>
        <taxon>Chitinibacteraceae</taxon>
        <taxon>Amantichitinum</taxon>
    </lineage>
</organism>
<evidence type="ECO:0000256" key="3">
    <source>
        <dbReference type="ARBA" id="ARBA00023125"/>
    </source>
</evidence>
<keyword evidence="3" id="KW-0238">DNA-binding</keyword>
<gene>
    <name evidence="7" type="primary">araC_3</name>
    <name evidence="7" type="ORF">WG78_16565</name>
</gene>
<sequence>MVREVHIEDIDHLAKPLVATGNDYDDGHRIAPHTHRRGQLLSSSTGTVVVTTEHGAWVMPPQRGIWIPPGLTHAVRCIGSVRMQSLYLSPEHLSDMPAHNQVVLITPFMRSLLAEALDVPLDYAPHSRDAALMTLIEHELRTMPALPLSLPYPVDARIAERCFAFLRQPDVHQTAEQWSADLDMSVRSFTRAFRRETGLSFVAWRQQACLLVALPRLAAGEPVTHVALDLGYDNPASFTTMFKRVLGAAPRDYLRQIG</sequence>
<proteinExistence type="predicted"/>
<dbReference type="InterPro" id="IPR018060">
    <property type="entry name" value="HTH_AraC"/>
</dbReference>
<dbReference type="SUPFAM" id="SSF46689">
    <property type="entry name" value="Homeodomain-like"/>
    <property type="match status" value="2"/>
</dbReference>
<dbReference type="GO" id="GO:0003700">
    <property type="term" value="F:DNA-binding transcription factor activity"/>
    <property type="evidence" value="ECO:0007669"/>
    <property type="project" value="InterPro"/>
</dbReference>
<dbReference type="Proteomes" id="UP000037939">
    <property type="component" value="Unassembled WGS sequence"/>
</dbReference>
<dbReference type="InterPro" id="IPR020449">
    <property type="entry name" value="Tscrpt_reg_AraC-type_HTH"/>
</dbReference>
<dbReference type="SMART" id="SM00342">
    <property type="entry name" value="HTH_ARAC"/>
    <property type="match status" value="1"/>
</dbReference>
<dbReference type="Gene3D" id="1.10.10.60">
    <property type="entry name" value="Homeodomain-like"/>
    <property type="match status" value="2"/>
</dbReference>
<dbReference type="InterPro" id="IPR011051">
    <property type="entry name" value="RmlC_Cupin_sf"/>
</dbReference>
<evidence type="ECO:0000313" key="7">
    <source>
        <dbReference type="EMBL" id="KPC50685.1"/>
    </source>
</evidence>
<name>A0A0N0GM83_9NEIS</name>
<dbReference type="InterPro" id="IPR009057">
    <property type="entry name" value="Homeodomain-like_sf"/>
</dbReference>
<dbReference type="CDD" id="cd06124">
    <property type="entry name" value="cupin_NimR-like_N"/>
    <property type="match status" value="1"/>
</dbReference>
<accession>A0A0N0GM83</accession>
<dbReference type="PRINTS" id="PR00032">
    <property type="entry name" value="HTHARAC"/>
</dbReference>
<dbReference type="RefSeq" id="WP_053938920.1">
    <property type="nucleotide sequence ID" value="NZ_LAQT01000027.1"/>
</dbReference>
<dbReference type="STRING" id="857265.WG78_16565"/>
<keyword evidence="1" id="KW-0678">Repressor</keyword>